<dbReference type="InterPro" id="IPR002172">
    <property type="entry name" value="LDrepeatLR_classA_rpt"/>
</dbReference>
<evidence type="ECO:0000256" key="4">
    <source>
        <dbReference type="ARBA" id="ARBA00023157"/>
    </source>
</evidence>
<dbReference type="PROSITE" id="PS50222">
    <property type="entry name" value="EF_HAND_2"/>
    <property type="match status" value="1"/>
</dbReference>
<dbReference type="SUPFAM" id="SSF50911">
    <property type="entry name" value="Mannose 6-phosphate receptor domain"/>
    <property type="match status" value="1"/>
</dbReference>
<protein>
    <recommendedName>
        <fullName evidence="1">Glucosidase 2 subunit beta</fullName>
    </recommendedName>
</protein>
<evidence type="ECO:0000256" key="3">
    <source>
        <dbReference type="ARBA" id="ARBA00022824"/>
    </source>
</evidence>
<keyword evidence="4" id="KW-1015">Disulfide bond</keyword>
<dbReference type="Proteomes" id="UP001164746">
    <property type="component" value="Chromosome 13"/>
</dbReference>
<evidence type="ECO:0000256" key="2">
    <source>
        <dbReference type="ARBA" id="ARBA00022729"/>
    </source>
</evidence>
<dbReference type="PANTHER" id="PTHR12630">
    <property type="entry name" value="N-LINKED OLIGOSACCHARIDE PROCESSING"/>
    <property type="match status" value="1"/>
</dbReference>
<dbReference type="Gene3D" id="1.10.10.2590">
    <property type="entry name" value="BEN domain"/>
    <property type="match status" value="1"/>
</dbReference>
<dbReference type="CDD" id="cd00112">
    <property type="entry name" value="LDLa"/>
    <property type="match status" value="1"/>
</dbReference>
<keyword evidence="10" id="KW-1185">Reference proteome</keyword>
<keyword evidence="5" id="KW-0175">Coiled coil</keyword>
<dbReference type="InterPro" id="IPR036607">
    <property type="entry name" value="PRKCSH"/>
</dbReference>
<feature type="chain" id="PRO_5046329948" description="Glucosidase 2 subunit beta" evidence="6">
    <location>
        <begin position="18"/>
        <end position="558"/>
    </location>
</feature>
<dbReference type="EMBL" id="CP111024">
    <property type="protein sequence ID" value="WAR23437.1"/>
    <property type="molecule type" value="Genomic_DNA"/>
</dbReference>
<feature type="domain" description="EF-hand" evidence="7">
    <location>
        <begin position="179"/>
        <end position="214"/>
    </location>
</feature>
<feature type="coiled-coil region" evidence="5">
    <location>
        <begin position="115"/>
        <end position="152"/>
    </location>
</feature>
<dbReference type="PROSITE" id="PS51914">
    <property type="entry name" value="MRH"/>
    <property type="match status" value="1"/>
</dbReference>
<dbReference type="InterPro" id="IPR028146">
    <property type="entry name" value="PRKCSH_N"/>
</dbReference>
<dbReference type="Gene3D" id="2.70.130.10">
    <property type="entry name" value="Mannose-6-phosphate receptor binding domain"/>
    <property type="match status" value="1"/>
</dbReference>
<evidence type="ECO:0000313" key="10">
    <source>
        <dbReference type="Proteomes" id="UP001164746"/>
    </source>
</evidence>
<evidence type="ECO:0000259" key="7">
    <source>
        <dbReference type="PROSITE" id="PS50222"/>
    </source>
</evidence>
<accession>A0ABY7FMS2</accession>
<feature type="coiled-coil region" evidence="5">
    <location>
        <begin position="277"/>
        <end position="307"/>
    </location>
</feature>
<evidence type="ECO:0000256" key="6">
    <source>
        <dbReference type="SAM" id="SignalP"/>
    </source>
</evidence>
<dbReference type="Pfam" id="PF13015">
    <property type="entry name" value="PRKCSH_1"/>
    <property type="match status" value="1"/>
</dbReference>
<feature type="domain" description="MRH" evidence="8">
    <location>
        <begin position="320"/>
        <end position="421"/>
    </location>
</feature>
<gene>
    <name evidence="9" type="ORF">MAR_037106</name>
</gene>
<dbReference type="InterPro" id="IPR044865">
    <property type="entry name" value="MRH_dom"/>
</dbReference>
<dbReference type="Pfam" id="PF12999">
    <property type="entry name" value="PRKCSH-like"/>
    <property type="match status" value="1"/>
</dbReference>
<dbReference type="PROSITE" id="PS00018">
    <property type="entry name" value="EF_HAND_1"/>
    <property type="match status" value="1"/>
</dbReference>
<keyword evidence="2 6" id="KW-0732">Signal</keyword>
<evidence type="ECO:0000256" key="1">
    <source>
        <dbReference type="ARBA" id="ARBA00022387"/>
    </source>
</evidence>
<name>A0ABY7FMS2_MYAAR</name>
<dbReference type="PANTHER" id="PTHR12630:SF1">
    <property type="entry name" value="GLUCOSIDASE 2 SUBUNIT BETA"/>
    <property type="match status" value="1"/>
</dbReference>
<dbReference type="InterPro" id="IPR002048">
    <property type="entry name" value="EF_hand_dom"/>
</dbReference>
<organism evidence="9 10">
    <name type="scientific">Mya arenaria</name>
    <name type="common">Soft-shell clam</name>
    <dbReference type="NCBI Taxonomy" id="6604"/>
    <lineage>
        <taxon>Eukaryota</taxon>
        <taxon>Metazoa</taxon>
        <taxon>Spiralia</taxon>
        <taxon>Lophotrochozoa</taxon>
        <taxon>Mollusca</taxon>
        <taxon>Bivalvia</taxon>
        <taxon>Autobranchia</taxon>
        <taxon>Heteroconchia</taxon>
        <taxon>Euheterodonta</taxon>
        <taxon>Imparidentia</taxon>
        <taxon>Neoheterodontei</taxon>
        <taxon>Myida</taxon>
        <taxon>Myoidea</taxon>
        <taxon>Myidae</taxon>
        <taxon>Mya</taxon>
    </lineage>
</organism>
<reference evidence="9" key="1">
    <citation type="submission" date="2022-11" db="EMBL/GenBank/DDBJ databases">
        <title>Centuries of genome instability and evolution in soft-shell clam transmissible cancer (bioRxiv).</title>
        <authorList>
            <person name="Hart S.F.M."/>
            <person name="Yonemitsu M.A."/>
            <person name="Giersch R.M."/>
            <person name="Beal B.F."/>
            <person name="Arriagada G."/>
            <person name="Davis B.W."/>
            <person name="Ostrander E.A."/>
            <person name="Goff S.P."/>
            <person name="Metzger M.J."/>
        </authorList>
    </citation>
    <scope>NUCLEOTIDE SEQUENCE</scope>
    <source>
        <strain evidence="9">MELC-2E11</strain>
        <tissue evidence="9">Siphon/mantle</tissue>
    </source>
</reference>
<dbReference type="InterPro" id="IPR018247">
    <property type="entry name" value="EF_Hand_1_Ca_BS"/>
</dbReference>
<proteinExistence type="predicted"/>
<evidence type="ECO:0000259" key="8">
    <source>
        <dbReference type="PROSITE" id="PS51914"/>
    </source>
</evidence>
<feature type="signal peptide" evidence="6">
    <location>
        <begin position="1"/>
        <end position="17"/>
    </location>
</feature>
<feature type="coiled-coil region" evidence="5">
    <location>
        <begin position="432"/>
        <end position="459"/>
    </location>
</feature>
<dbReference type="InterPro" id="IPR009011">
    <property type="entry name" value="Man6P_isomerase_rcpt-bd_dom_sf"/>
</dbReference>
<evidence type="ECO:0000313" key="9">
    <source>
        <dbReference type="EMBL" id="WAR23437.1"/>
    </source>
</evidence>
<sequence length="558" mass="64114">MLVFVFTALSLLSPCLATIPRPRGVAISMASFYKPDVPFQCLDGSKQVPFEYVNDDYCDCPDGSDEPDCCDGSDEWEGNIECVNNCKELGRKMREDREKQMQLQDSGYKVKLQYMEEGKKRRAEKRAEMETLEQSKVELEALKNEVEARKIEVEGPEKEAKEKHEQAWKEVQEAKKAELDKIKAETAFYEMDENKDNRVDLVEIKAHAQFDVDNNGEVCDSEAREHLEIGEEADHVDLEHFMEKVWPNIRDFYKSPAEQEDKGDNQEIEPKEEENLADAARKQFTDADNALRDAENAIRDLQNYLNLDYGPNEEFSALKGNCYEYTDREYTYKLCGFEKATQRPKAGGSETTLGNWGKWEGTPEDKYAAQKYENGQSCWNGPNRSVKVNMKCGLENKVTGTSEPSRCEYAFDFETPARCTEPPARASDDTHDELIKEEIRALRRNIRRLEDRVVAFESVGSSQQDNLLNLVTHLDARDVQQVLSTLCKAIFSNEELMNCSRKGKRTNKCSESGPRPPLDIVKLEKLEHLVREKTNMSKDCLCKKLENMQKTLRQKKKQ</sequence>
<keyword evidence="3" id="KW-0256">Endoplasmic reticulum</keyword>
<dbReference type="InterPro" id="IPR039794">
    <property type="entry name" value="Gtb1-like"/>
</dbReference>
<evidence type="ECO:0000256" key="5">
    <source>
        <dbReference type="SAM" id="Coils"/>
    </source>
</evidence>